<keyword evidence="2" id="KW-1003">Cell membrane</keyword>
<evidence type="ECO:0000313" key="7">
    <source>
        <dbReference type="Proteomes" id="UP001529510"/>
    </source>
</evidence>
<evidence type="ECO:0000256" key="4">
    <source>
        <dbReference type="ARBA" id="ARBA00023180"/>
    </source>
</evidence>
<keyword evidence="3" id="KW-0130">Cell adhesion</keyword>
<sequence>CAAKPVAFTSSDPDFAVKTDGTIFTVGDLEITTKQFSVLVQDENGSDWRVDIVLSCKDE</sequence>
<protein>
    <recommendedName>
        <fullName evidence="5">Cadherin prodomain domain-containing protein</fullName>
    </recommendedName>
</protein>
<comment type="subcellular location">
    <subcellularLocation>
        <location evidence="1">Cell membrane</location>
    </subcellularLocation>
</comment>
<organism evidence="6 7">
    <name type="scientific">Cirrhinus mrigala</name>
    <name type="common">Mrigala</name>
    <dbReference type="NCBI Taxonomy" id="683832"/>
    <lineage>
        <taxon>Eukaryota</taxon>
        <taxon>Metazoa</taxon>
        <taxon>Chordata</taxon>
        <taxon>Craniata</taxon>
        <taxon>Vertebrata</taxon>
        <taxon>Euteleostomi</taxon>
        <taxon>Actinopterygii</taxon>
        <taxon>Neopterygii</taxon>
        <taxon>Teleostei</taxon>
        <taxon>Ostariophysi</taxon>
        <taxon>Cypriniformes</taxon>
        <taxon>Cyprinidae</taxon>
        <taxon>Labeoninae</taxon>
        <taxon>Labeonini</taxon>
        <taxon>Cirrhinus</taxon>
    </lineage>
</organism>
<proteinExistence type="predicted"/>
<accession>A0ABD0NRY6</accession>
<dbReference type="GO" id="GO:0005886">
    <property type="term" value="C:plasma membrane"/>
    <property type="evidence" value="ECO:0007669"/>
    <property type="project" value="UniProtKB-SubCell"/>
</dbReference>
<dbReference type="EMBL" id="JAMKFB020000020">
    <property type="protein sequence ID" value="KAL0164250.1"/>
    <property type="molecule type" value="Genomic_DNA"/>
</dbReference>
<dbReference type="GO" id="GO:0007155">
    <property type="term" value="P:cell adhesion"/>
    <property type="evidence" value="ECO:0007669"/>
    <property type="project" value="UniProtKB-KW"/>
</dbReference>
<evidence type="ECO:0000256" key="3">
    <source>
        <dbReference type="ARBA" id="ARBA00022889"/>
    </source>
</evidence>
<evidence type="ECO:0000256" key="1">
    <source>
        <dbReference type="ARBA" id="ARBA00004236"/>
    </source>
</evidence>
<dbReference type="InterPro" id="IPR014868">
    <property type="entry name" value="Cadherin_pro_dom"/>
</dbReference>
<keyword evidence="7" id="KW-1185">Reference proteome</keyword>
<dbReference type="Pfam" id="PF08758">
    <property type="entry name" value="Cadherin_pro"/>
    <property type="match status" value="1"/>
</dbReference>
<evidence type="ECO:0000256" key="2">
    <source>
        <dbReference type="ARBA" id="ARBA00022475"/>
    </source>
</evidence>
<name>A0ABD0NRY6_CIRMR</name>
<feature type="non-terminal residue" evidence="6">
    <location>
        <position position="59"/>
    </location>
</feature>
<reference evidence="6 7" key="1">
    <citation type="submission" date="2024-05" db="EMBL/GenBank/DDBJ databases">
        <title>Genome sequencing and assembly of Indian major carp, Cirrhinus mrigala (Hamilton, 1822).</title>
        <authorList>
            <person name="Mohindra V."/>
            <person name="Chowdhury L.M."/>
            <person name="Lal K."/>
            <person name="Jena J.K."/>
        </authorList>
    </citation>
    <scope>NUCLEOTIDE SEQUENCE [LARGE SCALE GENOMIC DNA]</scope>
    <source>
        <strain evidence="6">CM1030</strain>
        <tissue evidence="6">Blood</tissue>
    </source>
</reference>
<feature type="non-terminal residue" evidence="6">
    <location>
        <position position="1"/>
    </location>
</feature>
<evidence type="ECO:0000313" key="6">
    <source>
        <dbReference type="EMBL" id="KAL0164250.1"/>
    </source>
</evidence>
<keyword evidence="4" id="KW-0325">Glycoprotein</keyword>
<evidence type="ECO:0000259" key="5">
    <source>
        <dbReference type="Pfam" id="PF08758"/>
    </source>
</evidence>
<comment type="caution">
    <text evidence="6">The sequence shown here is derived from an EMBL/GenBank/DDBJ whole genome shotgun (WGS) entry which is preliminary data.</text>
</comment>
<feature type="domain" description="Cadherin prodomain" evidence="5">
    <location>
        <begin position="4"/>
        <end position="50"/>
    </location>
</feature>
<dbReference type="AlphaFoldDB" id="A0ABD0NRY6"/>
<keyword evidence="2" id="KW-0472">Membrane</keyword>
<dbReference type="Proteomes" id="UP001529510">
    <property type="component" value="Unassembled WGS sequence"/>
</dbReference>
<dbReference type="Gene3D" id="2.60.40.60">
    <property type="entry name" value="Cadherins"/>
    <property type="match status" value="1"/>
</dbReference>
<gene>
    <name evidence="6" type="ORF">M9458_040003</name>
</gene>